<dbReference type="eggNOG" id="ENOG502Z837">
    <property type="taxonomic scope" value="Bacteria"/>
</dbReference>
<dbReference type="OrthoDB" id="5464673at2"/>
<dbReference type="HOGENOM" id="CLU_319539_0_0_10"/>
<dbReference type="KEGG" id="oho:Oweho_0678"/>
<keyword evidence="3" id="KW-1185">Reference proteome</keyword>
<dbReference type="RefSeq" id="WP_014201053.1">
    <property type="nucleotide sequence ID" value="NC_016599.1"/>
</dbReference>
<name>G8R121_OWEHD</name>
<dbReference type="STRING" id="926562.Oweho_0678"/>
<gene>
    <name evidence="2" type="ordered locus">Oweho_0678</name>
</gene>
<protein>
    <submittedName>
        <fullName evidence="2">Uncharacterized protein</fullName>
    </submittedName>
</protein>
<feature type="region of interest" description="Disordered" evidence="1">
    <location>
        <begin position="105"/>
        <end position="127"/>
    </location>
</feature>
<reference evidence="2 3" key="1">
    <citation type="journal article" date="2012" name="Stand. Genomic Sci.">
        <title>Genome sequence of the orange-pigmented seawater bacterium Owenweeksia hongkongensis type strain (UST20020801(T)).</title>
        <authorList>
            <person name="Riedel T."/>
            <person name="Held B."/>
            <person name="Nolan M."/>
            <person name="Lucas S."/>
            <person name="Lapidus A."/>
            <person name="Tice H."/>
            <person name="Del Rio T.G."/>
            <person name="Cheng J.F."/>
            <person name="Han C."/>
            <person name="Tapia R."/>
            <person name="Goodwin L.A."/>
            <person name="Pitluck S."/>
            <person name="Liolios K."/>
            <person name="Mavromatis K."/>
            <person name="Pagani I."/>
            <person name="Ivanova N."/>
            <person name="Mikhailova N."/>
            <person name="Pati A."/>
            <person name="Chen A."/>
            <person name="Palaniappan K."/>
            <person name="Rohde M."/>
            <person name="Tindall B.J."/>
            <person name="Detter J.C."/>
            <person name="Goker M."/>
            <person name="Woyke T."/>
            <person name="Bristow J."/>
            <person name="Eisen J.A."/>
            <person name="Markowitz V."/>
            <person name="Hugenholtz P."/>
            <person name="Klenk H.P."/>
            <person name="Kyrpides N.C."/>
        </authorList>
    </citation>
    <scope>NUCLEOTIDE SEQUENCE</scope>
    <source>
        <strain evidence="3">DSM 17368 / JCM 12287 / NRRL B-23963</strain>
    </source>
</reference>
<sequence>MKQALLFTLIIFGLFNSHIQAQCRYDSKVQEFRNKANNAGTKESSNGSQGYFQYANYYEQMCWCESELSDADMERLVATINGCVQIVNSQYSSLAGKLPTMTKAKCKGMSKSSSTNNSTNSNSQSPSLQQDMMQLMNNFNNAMSLKRQGEAMAHAFANEVKRFGELGTASNPQELLNNFNHNMSQISELQAQNKIDNLNQIGNTAVSALNDLNSGNTDGALLSAAAYLDQREAQKEAQREAEYQKQKLIQQHKEKMSQFYWKAVELNDQSINAYYRNAAFTFSKNEENYNLAYVAHHQCFADYMKNNFSYSNTLWTQNNCAKPQETFSLENNLIPLDVQYINTAKRKYQLYTSTGSTYFKEAAVRFAGSAVDEKPSAEYFYLMGHYAGIDDPIVAFTAFETAKEMDAGMFNSTEKYEEYMGVKLRLSYLLKEAIDNNDVNYLKIATAASLHKTIDVYGMPAIAYAIQQDNPDAVQLFLNDYIKDQTQYKVKVQVRETMIIAAINNSEATLQRFVEMDFSVDYKIKSQTPFEAARKAQANDAAILIAINSKHTTKYQTQIIDAAAEAHDYITLRKLQRKTSSTEHSQRITNLMTDFDEKAYAKASEINTKESYEYYISNFPLGKYLNDARSRISKIEETRSYNLVVEYKSIDRAKEFLQNYPESKYAKEVQLLLFDQLYEQGNSEYASKETFKAKSSYKAAYELKEAVENERPKELRNLKSQINTLNSHVALHFEFDSNGGFGFGTIGLKTKGVGFYWTGSLNVPYAFSEIPIYILDEDNVLKKDAGGPENSFIILDKTESIRSAIWLGLSLGATYKIAKPLWLSAGVGVGAYGQVDSYTFKEANNPSDLPTAEVQTQEVHNKVESGAVVYFEAGAYFRITKGLFLKGGVTTSSKMTFVQFGIATSIFKY</sequence>
<dbReference type="Proteomes" id="UP000005631">
    <property type="component" value="Chromosome"/>
</dbReference>
<evidence type="ECO:0000313" key="2">
    <source>
        <dbReference type="EMBL" id="AEV31692.1"/>
    </source>
</evidence>
<proteinExistence type="predicted"/>
<dbReference type="EMBL" id="CP003156">
    <property type="protein sequence ID" value="AEV31692.1"/>
    <property type="molecule type" value="Genomic_DNA"/>
</dbReference>
<evidence type="ECO:0000256" key="1">
    <source>
        <dbReference type="SAM" id="MobiDB-lite"/>
    </source>
</evidence>
<feature type="compositionally biased region" description="Low complexity" evidence="1">
    <location>
        <begin position="110"/>
        <end position="127"/>
    </location>
</feature>
<organism evidence="2 3">
    <name type="scientific">Owenweeksia hongkongensis (strain DSM 17368 / CIP 108786 / JCM 12287 / NRRL B-23963 / UST20020801)</name>
    <dbReference type="NCBI Taxonomy" id="926562"/>
    <lineage>
        <taxon>Bacteria</taxon>
        <taxon>Pseudomonadati</taxon>
        <taxon>Bacteroidota</taxon>
        <taxon>Flavobacteriia</taxon>
        <taxon>Flavobacteriales</taxon>
        <taxon>Owenweeksiaceae</taxon>
        <taxon>Owenweeksia</taxon>
    </lineage>
</organism>
<evidence type="ECO:0000313" key="3">
    <source>
        <dbReference type="Proteomes" id="UP000005631"/>
    </source>
</evidence>
<dbReference type="AlphaFoldDB" id="G8R121"/>
<accession>G8R121</accession>